<feature type="modified residue" description="N6-(pyridoxal phosphate)lysine" evidence="14">
    <location>
        <position position="197"/>
    </location>
</feature>
<evidence type="ECO:0000256" key="2">
    <source>
        <dbReference type="ARBA" id="ARBA00004824"/>
    </source>
</evidence>
<dbReference type="RefSeq" id="WP_093072208.1">
    <property type="nucleotide sequence ID" value="NZ_FOGV01000005.1"/>
</dbReference>
<reference evidence="20" key="1">
    <citation type="submission" date="2016-10" db="EMBL/GenBank/DDBJ databases">
        <authorList>
            <person name="de Groot N.N."/>
        </authorList>
    </citation>
    <scope>NUCLEOTIDE SEQUENCE [LARGE SCALE GENOMIC DNA]</scope>
    <source>
        <strain evidence="20">10nlg</strain>
    </source>
</reference>
<evidence type="ECO:0000256" key="13">
    <source>
        <dbReference type="ARBA" id="ARBA00049229"/>
    </source>
</evidence>
<accession>A0A1H9RRU0</accession>
<evidence type="ECO:0000256" key="12">
    <source>
        <dbReference type="ARBA" id="ARBA00048798"/>
    </source>
</evidence>
<evidence type="ECO:0000256" key="10">
    <source>
        <dbReference type="ARBA" id="ARBA00023304"/>
    </source>
</evidence>
<dbReference type="InterPro" id="IPR001544">
    <property type="entry name" value="Aminotrans_IV"/>
</dbReference>
<keyword evidence="8 17" id="KW-0808">Transferase</keyword>
<evidence type="ECO:0000256" key="14">
    <source>
        <dbReference type="PIRSR" id="PIRSR006468-1"/>
    </source>
</evidence>
<evidence type="ECO:0000256" key="17">
    <source>
        <dbReference type="RuleBase" id="RU004517"/>
    </source>
</evidence>
<comment type="pathway">
    <text evidence="3 18">Amino-acid biosynthesis; L-valine biosynthesis; L-valine from pyruvate: step 4/4.</text>
</comment>
<dbReference type="InterPro" id="IPR043132">
    <property type="entry name" value="BCAT-like_C"/>
</dbReference>
<dbReference type="Proteomes" id="UP000199318">
    <property type="component" value="Unassembled WGS sequence"/>
</dbReference>
<comment type="catalytic activity">
    <reaction evidence="11 17">
        <text>L-valine + 2-oxoglutarate = 3-methyl-2-oxobutanoate + L-glutamate</text>
        <dbReference type="Rhea" id="RHEA:24813"/>
        <dbReference type="ChEBI" id="CHEBI:11851"/>
        <dbReference type="ChEBI" id="CHEBI:16810"/>
        <dbReference type="ChEBI" id="CHEBI:29985"/>
        <dbReference type="ChEBI" id="CHEBI:57762"/>
        <dbReference type="EC" id="2.6.1.42"/>
    </reaction>
</comment>
<evidence type="ECO:0000256" key="11">
    <source>
        <dbReference type="ARBA" id="ARBA00048212"/>
    </source>
</evidence>
<evidence type="ECO:0000256" key="5">
    <source>
        <dbReference type="ARBA" id="ARBA00009320"/>
    </source>
</evidence>
<evidence type="ECO:0000256" key="3">
    <source>
        <dbReference type="ARBA" id="ARBA00004931"/>
    </source>
</evidence>
<dbReference type="Pfam" id="PF01063">
    <property type="entry name" value="Aminotran_4"/>
    <property type="match status" value="1"/>
</dbReference>
<dbReference type="NCBIfam" id="TIGR01123">
    <property type="entry name" value="ilvE_II"/>
    <property type="match status" value="1"/>
</dbReference>
<name>A0A1H9RRU0_9BACI</name>
<dbReference type="PANTHER" id="PTHR11825">
    <property type="entry name" value="SUBGROUP IIII AMINOTRANSFERASE"/>
    <property type="match status" value="1"/>
</dbReference>
<comment type="cofactor">
    <cofactor evidence="1 16">
        <name>pyridoxal 5'-phosphate</name>
        <dbReference type="ChEBI" id="CHEBI:597326"/>
    </cofactor>
</comment>
<dbReference type="GO" id="GO:0009099">
    <property type="term" value="P:L-valine biosynthetic process"/>
    <property type="evidence" value="ECO:0007669"/>
    <property type="project" value="UniProtKB-UniPathway"/>
</dbReference>
<dbReference type="OrthoDB" id="9804984at2"/>
<keyword evidence="10 17" id="KW-0100">Branched-chain amino acid biosynthesis</keyword>
<evidence type="ECO:0000256" key="8">
    <source>
        <dbReference type="ARBA" id="ARBA00022679"/>
    </source>
</evidence>
<dbReference type="Gene3D" id="3.20.10.10">
    <property type="entry name" value="D-amino Acid Aminotransferase, subunit A, domain 2"/>
    <property type="match status" value="1"/>
</dbReference>
<dbReference type="GO" id="GO:0009098">
    <property type="term" value="P:L-leucine biosynthetic process"/>
    <property type="evidence" value="ECO:0007669"/>
    <property type="project" value="UniProtKB-UniPathway"/>
</dbReference>
<dbReference type="EMBL" id="FOGV01000005">
    <property type="protein sequence ID" value="SER74639.1"/>
    <property type="molecule type" value="Genomic_DNA"/>
</dbReference>
<dbReference type="SUPFAM" id="SSF56752">
    <property type="entry name" value="D-aminoacid aminotransferase-like PLP-dependent enzymes"/>
    <property type="match status" value="1"/>
</dbReference>
<comment type="pathway">
    <text evidence="2 18">Amino-acid biosynthesis; L-isoleucine biosynthesis; L-isoleucine from 2-oxobutanoate: step 4/4.</text>
</comment>
<dbReference type="NCBIfam" id="NF009897">
    <property type="entry name" value="PRK13357.1"/>
    <property type="match status" value="1"/>
</dbReference>
<dbReference type="Gene3D" id="3.30.470.10">
    <property type="match status" value="1"/>
</dbReference>
<evidence type="ECO:0000256" key="4">
    <source>
        <dbReference type="ARBA" id="ARBA00005072"/>
    </source>
</evidence>
<dbReference type="UniPathway" id="UPA00048">
    <property type="reaction ID" value="UER00073"/>
</dbReference>
<dbReference type="EC" id="2.6.1.42" evidence="17"/>
<dbReference type="GO" id="GO:0052656">
    <property type="term" value="F:L-isoleucine-2-oxoglutarate transaminase activity"/>
    <property type="evidence" value="ECO:0007669"/>
    <property type="project" value="RHEA"/>
</dbReference>
<comment type="caution">
    <text evidence="19">The sequence shown here is derived from an EMBL/GenBank/DDBJ whole genome shotgun (WGS) entry which is preliminary data.</text>
</comment>
<dbReference type="PROSITE" id="PS00770">
    <property type="entry name" value="AA_TRANSFER_CLASS_4"/>
    <property type="match status" value="1"/>
</dbReference>
<evidence type="ECO:0000256" key="6">
    <source>
        <dbReference type="ARBA" id="ARBA00022576"/>
    </source>
</evidence>
<organism evidence="19 20">
    <name type="scientific">Salisediminibacterium halotolerans</name>
    <dbReference type="NCBI Taxonomy" id="517425"/>
    <lineage>
        <taxon>Bacteria</taxon>
        <taxon>Bacillati</taxon>
        <taxon>Bacillota</taxon>
        <taxon>Bacilli</taxon>
        <taxon>Bacillales</taxon>
        <taxon>Bacillaceae</taxon>
        <taxon>Salisediminibacterium</taxon>
    </lineage>
</organism>
<dbReference type="InterPro" id="IPR043131">
    <property type="entry name" value="BCAT-like_N"/>
</dbReference>
<dbReference type="InterPro" id="IPR036038">
    <property type="entry name" value="Aminotransferase-like"/>
</dbReference>
<dbReference type="PANTHER" id="PTHR11825:SF44">
    <property type="entry name" value="BRANCHED-CHAIN-AMINO-ACID AMINOTRANSFERASE"/>
    <property type="match status" value="1"/>
</dbReference>
<evidence type="ECO:0000256" key="9">
    <source>
        <dbReference type="ARBA" id="ARBA00022898"/>
    </source>
</evidence>
<keyword evidence="20" id="KW-1185">Reference proteome</keyword>
<comment type="catalytic activity">
    <reaction evidence="12 17">
        <text>L-isoleucine + 2-oxoglutarate = (S)-3-methyl-2-oxopentanoate + L-glutamate</text>
        <dbReference type="Rhea" id="RHEA:24801"/>
        <dbReference type="ChEBI" id="CHEBI:16810"/>
        <dbReference type="ChEBI" id="CHEBI:29985"/>
        <dbReference type="ChEBI" id="CHEBI:35146"/>
        <dbReference type="ChEBI" id="CHEBI:58045"/>
        <dbReference type="EC" id="2.6.1.42"/>
    </reaction>
</comment>
<dbReference type="STRING" id="1464123.SAMN05444126_10543"/>
<comment type="catalytic activity">
    <reaction evidence="13 17">
        <text>L-leucine + 2-oxoglutarate = 4-methyl-2-oxopentanoate + L-glutamate</text>
        <dbReference type="Rhea" id="RHEA:18321"/>
        <dbReference type="ChEBI" id="CHEBI:16810"/>
        <dbReference type="ChEBI" id="CHEBI:17865"/>
        <dbReference type="ChEBI" id="CHEBI:29985"/>
        <dbReference type="ChEBI" id="CHEBI:57427"/>
        <dbReference type="EC" id="2.6.1.42"/>
    </reaction>
</comment>
<keyword evidence="6 17" id="KW-0032">Aminotransferase</keyword>
<proteinExistence type="inferred from homology"/>
<dbReference type="InterPro" id="IPR018300">
    <property type="entry name" value="Aminotrans_IV_CS"/>
</dbReference>
<comment type="similarity">
    <text evidence="5 15">Belongs to the class-IV pyridoxal-phosphate-dependent aminotransferase family.</text>
</comment>
<dbReference type="UniPathway" id="UPA00047">
    <property type="reaction ID" value="UER00058"/>
</dbReference>
<dbReference type="InterPro" id="IPR005786">
    <property type="entry name" value="B_amino_transII"/>
</dbReference>
<evidence type="ECO:0000313" key="19">
    <source>
        <dbReference type="EMBL" id="SER74639.1"/>
    </source>
</evidence>
<keyword evidence="7 17" id="KW-0028">Amino-acid biosynthesis</keyword>
<gene>
    <name evidence="19" type="ORF">SAMN05444126_10543</name>
</gene>
<evidence type="ECO:0000256" key="15">
    <source>
        <dbReference type="RuleBase" id="RU004106"/>
    </source>
</evidence>
<dbReference type="AlphaFoldDB" id="A0A1H9RRU0"/>
<dbReference type="GO" id="GO:0052655">
    <property type="term" value="F:L-valine-2-oxoglutarate transaminase activity"/>
    <property type="evidence" value="ECO:0007669"/>
    <property type="project" value="RHEA"/>
</dbReference>
<dbReference type="CDD" id="cd01557">
    <property type="entry name" value="BCAT_beta_family"/>
    <property type="match status" value="1"/>
</dbReference>
<protein>
    <recommendedName>
        <fullName evidence="17">Branched-chain-amino-acid aminotransferase</fullName>
        <ecNumber evidence="17">2.6.1.42</ecNumber>
    </recommendedName>
</protein>
<dbReference type="UniPathway" id="UPA00049">
    <property type="reaction ID" value="UER00062"/>
</dbReference>
<dbReference type="FunFam" id="3.30.470.10:FF:000002">
    <property type="entry name" value="Branched-chain-amino-acid aminotransferase"/>
    <property type="match status" value="1"/>
</dbReference>
<dbReference type="GO" id="GO:0052654">
    <property type="term" value="F:L-leucine-2-oxoglutarate transaminase activity"/>
    <property type="evidence" value="ECO:0007669"/>
    <property type="project" value="RHEA"/>
</dbReference>
<evidence type="ECO:0000256" key="7">
    <source>
        <dbReference type="ARBA" id="ARBA00022605"/>
    </source>
</evidence>
<dbReference type="PIRSF" id="PIRSF006468">
    <property type="entry name" value="BCAT1"/>
    <property type="match status" value="1"/>
</dbReference>
<sequence>MTVKKLEWIEAPTKKEKPDPNELIFGRMFTDHMFTMHYTEENGWHQPQVRPYEKISLDPASMIFHYGQSVFEGLKAYRSADNEILLFRPEENMKRMNRSNERMSIPSFNEEEMLEYIKQLIEIEKDWVPGEPGTSLYIRPFIIGTEPNLGVHPSHSYQLFVILSPVGSYYPEGINPVKIKVEKEYTRAAQGGTGMAKTGGNYSAGYNAQEKASNSGHAQVLWLDAVEKKYVEEVGSMNIFFKINGEVITPSLSGSILEGVTRKSIIELLQSWGVPVTERKITIDEVIESHREGKLEEAFGAGTAAVVSPIGAFTIDEAQYQVQDGETGELTKALYDTLTGIQTGTVKDHFNWVTEV</sequence>
<evidence type="ECO:0000256" key="18">
    <source>
        <dbReference type="RuleBase" id="RU004519"/>
    </source>
</evidence>
<comment type="pathway">
    <text evidence="4 18">Amino-acid biosynthesis; L-leucine biosynthesis; L-leucine from 3-methyl-2-oxobutanoate: step 4/4.</text>
</comment>
<dbReference type="InterPro" id="IPR033939">
    <property type="entry name" value="BCAT_family"/>
</dbReference>
<keyword evidence="9 16" id="KW-0663">Pyridoxal phosphate</keyword>
<dbReference type="GO" id="GO:0009097">
    <property type="term" value="P:isoleucine biosynthetic process"/>
    <property type="evidence" value="ECO:0007669"/>
    <property type="project" value="UniProtKB-UniPathway"/>
</dbReference>
<evidence type="ECO:0000313" key="20">
    <source>
        <dbReference type="Proteomes" id="UP000199318"/>
    </source>
</evidence>
<evidence type="ECO:0000256" key="1">
    <source>
        <dbReference type="ARBA" id="ARBA00001933"/>
    </source>
</evidence>
<evidence type="ECO:0000256" key="16">
    <source>
        <dbReference type="RuleBase" id="RU004516"/>
    </source>
</evidence>